<dbReference type="InterPro" id="IPR036388">
    <property type="entry name" value="WH-like_DNA-bd_sf"/>
</dbReference>
<organism evidence="5 6">
    <name type="scientific">Brevibacillus parabrevis</name>
    <dbReference type="NCBI Taxonomy" id="54914"/>
    <lineage>
        <taxon>Bacteria</taxon>
        <taxon>Bacillati</taxon>
        <taxon>Bacillota</taxon>
        <taxon>Bacilli</taxon>
        <taxon>Bacillales</taxon>
        <taxon>Paenibacillaceae</taxon>
        <taxon>Brevibacillus</taxon>
    </lineage>
</organism>
<dbReference type="STRING" id="54914.AV540_18020"/>
<keyword evidence="6" id="KW-1185">Reference proteome</keyword>
<keyword evidence="3" id="KW-0804">Transcription</keyword>
<evidence type="ECO:0000259" key="4">
    <source>
        <dbReference type="PROSITE" id="PS50995"/>
    </source>
</evidence>
<reference evidence="5 6" key="1">
    <citation type="submission" date="2019-06" db="EMBL/GenBank/DDBJ databases">
        <title>Whole genome shotgun sequence of Brevibacillus parabrevis NBRC 12334.</title>
        <authorList>
            <person name="Hosoyama A."/>
            <person name="Uohara A."/>
            <person name="Ohji S."/>
            <person name="Ichikawa N."/>
        </authorList>
    </citation>
    <scope>NUCLEOTIDE SEQUENCE [LARGE SCALE GENOMIC DNA]</scope>
    <source>
        <strain evidence="5 6">NBRC 12334</strain>
    </source>
</reference>
<dbReference type="PANTHER" id="PTHR42756:SF1">
    <property type="entry name" value="TRANSCRIPTIONAL REPRESSOR OF EMRAB OPERON"/>
    <property type="match status" value="1"/>
</dbReference>
<dbReference type="Proteomes" id="UP000316882">
    <property type="component" value="Unassembled WGS sequence"/>
</dbReference>
<dbReference type="RefSeq" id="WP_122965560.1">
    <property type="nucleotide sequence ID" value="NZ_BJMH01000012.1"/>
</dbReference>
<dbReference type="Pfam" id="PF01047">
    <property type="entry name" value="MarR"/>
    <property type="match status" value="1"/>
</dbReference>
<proteinExistence type="predicted"/>
<dbReference type="PRINTS" id="PR00598">
    <property type="entry name" value="HTHMARR"/>
</dbReference>
<dbReference type="PROSITE" id="PS01117">
    <property type="entry name" value="HTH_MARR_1"/>
    <property type="match status" value="1"/>
</dbReference>
<dbReference type="GeneID" id="87609760"/>
<dbReference type="InterPro" id="IPR000835">
    <property type="entry name" value="HTH_MarR-typ"/>
</dbReference>
<dbReference type="AlphaFoldDB" id="A0A4Y3PIX1"/>
<dbReference type="SMART" id="SM00347">
    <property type="entry name" value="HTH_MARR"/>
    <property type="match status" value="1"/>
</dbReference>
<evidence type="ECO:0000313" key="6">
    <source>
        <dbReference type="Proteomes" id="UP000316882"/>
    </source>
</evidence>
<gene>
    <name evidence="5" type="ORF">BPA01_28270</name>
</gene>
<sequence>MIDHWQNEPLGFLIGNTYRRMIHYVSLFLREFDLTTEQFAVLYRLREEDGINQKELALRSAKDQPTMTRILDNLVKKGWIEKKLSDQDRRAYIVTLTANGREWIEKAIPTEAKAVADIFAGLPPEKLAFLREILLEINENIDRHTTE</sequence>
<dbReference type="SUPFAM" id="SSF46785">
    <property type="entry name" value="Winged helix' DNA-binding domain"/>
    <property type="match status" value="1"/>
</dbReference>
<keyword evidence="1" id="KW-0805">Transcription regulation</keyword>
<evidence type="ECO:0000256" key="3">
    <source>
        <dbReference type="ARBA" id="ARBA00023163"/>
    </source>
</evidence>
<dbReference type="PANTHER" id="PTHR42756">
    <property type="entry name" value="TRANSCRIPTIONAL REGULATOR, MARR"/>
    <property type="match status" value="1"/>
</dbReference>
<evidence type="ECO:0000313" key="5">
    <source>
        <dbReference type="EMBL" id="GEB33247.1"/>
    </source>
</evidence>
<evidence type="ECO:0000256" key="2">
    <source>
        <dbReference type="ARBA" id="ARBA00023125"/>
    </source>
</evidence>
<evidence type="ECO:0000256" key="1">
    <source>
        <dbReference type="ARBA" id="ARBA00023015"/>
    </source>
</evidence>
<comment type="caution">
    <text evidence="5">The sequence shown here is derived from an EMBL/GenBank/DDBJ whole genome shotgun (WGS) entry which is preliminary data.</text>
</comment>
<protein>
    <submittedName>
        <fullName evidence="5">MarR family transcriptional regulator</fullName>
    </submittedName>
</protein>
<dbReference type="InterPro" id="IPR023187">
    <property type="entry name" value="Tscrpt_reg_MarR-type_CS"/>
</dbReference>
<accession>A0A4Y3PIX1</accession>
<keyword evidence="2" id="KW-0238">DNA-binding</keyword>
<dbReference type="GO" id="GO:0003677">
    <property type="term" value="F:DNA binding"/>
    <property type="evidence" value="ECO:0007669"/>
    <property type="project" value="UniProtKB-KW"/>
</dbReference>
<dbReference type="Gene3D" id="1.10.10.10">
    <property type="entry name" value="Winged helix-like DNA-binding domain superfamily/Winged helix DNA-binding domain"/>
    <property type="match status" value="1"/>
</dbReference>
<feature type="domain" description="HTH marR-type" evidence="4">
    <location>
        <begin position="1"/>
        <end position="139"/>
    </location>
</feature>
<dbReference type="GO" id="GO:0003700">
    <property type="term" value="F:DNA-binding transcription factor activity"/>
    <property type="evidence" value="ECO:0007669"/>
    <property type="project" value="InterPro"/>
</dbReference>
<dbReference type="PROSITE" id="PS50995">
    <property type="entry name" value="HTH_MARR_2"/>
    <property type="match status" value="1"/>
</dbReference>
<dbReference type="EMBL" id="BJMH01000012">
    <property type="protein sequence ID" value="GEB33247.1"/>
    <property type="molecule type" value="Genomic_DNA"/>
</dbReference>
<name>A0A4Y3PIX1_BREPA</name>
<dbReference type="InterPro" id="IPR036390">
    <property type="entry name" value="WH_DNA-bd_sf"/>
</dbReference>